<dbReference type="GO" id="GO:0004799">
    <property type="term" value="F:thymidylate synthase activity"/>
    <property type="evidence" value="ECO:0007669"/>
    <property type="project" value="TreeGrafter"/>
</dbReference>
<feature type="binding site" evidence="1">
    <location>
        <begin position="153"/>
        <end position="155"/>
    </location>
    <ligand>
        <name>FAD</name>
        <dbReference type="ChEBI" id="CHEBI:57692"/>
        <note>ligand shared between neighboring subunits</note>
    </ligand>
</feature>
<dbReference type="HAMAP" id="MF_01408">
    <property type="entry name" value="ThyX"/>
    <property type="match status" value="1"/>
</dbReference>
<dbReference type="EMBL" id="MWBQ01000040">
    <property type="protein sequence ID" value="OQA60143.1"/>
    <property type="molecule type" value="Genomic_DNA"/>
</dbReference>
<dbReference type="Gene3D" id="3.30.1360.170">
    <property type="match status" value="1"/>
</dbReference>
<reference evidence="2" key="1">
    <citation type="submission" date="2017-02" db="EMBL/GenBank/DDBJ databases">
        <title>Delving into the versatile metabolic prowess of the omnipresent phylum Bacteroidetes.</title>
        <authorList>
            <person name="Nobu M.K."/>
            <person name="Mei R."/>
            <person name="Narihiro T."/>
            <person name="Kuroda K."/>
            <person name="Liu W.-T."/>
        </authorList>
    </citation>
    <scope>NUCLEOTIDE SEQUENCE</scope>
    <source>
        <strain evidence="2">ADurb.Bin276</strain>
    </source>
</reference>
<organism evidence="2">
    <name type="scientific">Candidatus Atribacter allofermentans</name>
    <dbReference type="NCBI Taxonomy" id="1852833"/>
    <lineage>
        <taxon>Bacteria</taxon>
        <taxon>Pseudomonadati</taxon>
        <taxon>Atribacterota</taxon>
        <taxon>Atribacteria</taxon>
        <taxon>Atribacterales</taxon>
        <taxon>Atribacteraceae</taxon>
        <taxon>Atribacter</taxon>
    </lineage>
</organism>
<comment type="cofactor">
    <cofactor evidence="1">
        <name>FAD</name>
        <dbReference type="ChEBI" id="CHEBI:57692"/>
    </cofactor>
    <text evidence="1">Binds 4 FAD per tetramer. Each FAD binding site is formed by three monomers.</text>
</comment>
<dbReference type="AlphaFoldDB" id="A0A1V5T0V8"/>
<dbReference type="UniPathway" id="UPA00575"/>
<dbReference type="GO" id="GO:0032259">
    <property type="term" value="P:methylation"/>
    <property type="evidence" value="ECO:0007669"/>
    <property type="project" value="UniProtKB-KW"/>
</dbReference>
<dbReference type="PANTHER" id="PTHR34934">
    <property type="entry name" value="FLAVIN-DEPENDENT THYMIDYLATE SYNTHASE"/>
    <property type="match status" value="1"/>
</dbReference>
<feature type="binding site" evidence="1">
    <location>
        <begin position="75"/>
        <end position="77"/>
    </location>
    <ligand>
        <name>FAD</name>
        <dbReference type="ChEBI" id="CHEBI:57692"/>
        <note>ligand shared between neighboring subunits</note>
    </ligand>
</feature>
<sequence length="218" mass="24924">MKVTLISSTPNPELTIARAARLCYRRSYDEDITLEKAQKLIREIVARGHESVLEHASFTFLIGGISRAASHQLVRHRIASYSQQSQRYIHFKNPEFVIPPSIKEDETLFDHFREQIQKSSDIYQEMIKMGIAEEDARYILPQAITSQIILTANAREYLHILKLRLCSRSQWEIRMIATAIFKILKELSPIIFESAGPPCATGICPEGDKGCGHPWSKR</sequence>
<comment type="caution">
    <text evidence="2">The sequence shown here is derived from an EMBL/GenBank/DDBJ whole genome shotgun (WGS) entry which is preliminary data.</text>
</comment>
<proteinExistence type="inferred from homology"/>
<comment type="subunit">
    <text evidence="1">Homotetramer.</text>
</comment>
<dbReference type="InterPro" id="IPR003669">
    <property type="entry name" value="Thymidylate_synthase_ThyX"/>
</dbReference>
<keyword evidence="1 2" id="KW-0808">Transferase</keyword>
<dbReference type="GO" id="GO:0050660">
    <property type="term" value="F:flavin adenine dinucleotide binding"/>
    <property type="evidence" value="ECO:0007669"/>
    <property type="project" value="UniProtKB-UniRule"/>
</dbReference>
<feature type="active site" description="Involved in ionization of N3 of dUMP, leading to its activation" evidence="1">
    <location>
        <position position="164"/>
    </location>
</feature>
<feature type="binding site" evidence="1">
    <location>
        <begin position="72"/>
        <end position="75"/>
    </location>
    <ligand>
        <name>dUMP</name>
        <dbReference type="ChEBI" id="CHEBI:246422"/>
        <note>ligand shared between dimeric partners</note>
    </ligand>
</feature>
<feature type="binding site" evidence="1">
    <location>
        <position position="51"/>
    </location>
    <ligand>
        <name>FAD</name>
        <dbReference type="ChEBI" id="CHEBI:57692"/>
        <note>ligand shared between neighboring subunits</note>
    </ligand>
</feature>
<dbReference type="CDD" id="cd20175">
    <property type="entry name" value="ThyX"/>
    <property type="match status" value="1"/>
</dbReference>
<dbReference type="GO" id="GO:0006235">
    <property type="term" value="P:dTTP biosynthetic process"/>
    <property type="evidence" value="ECO:0007669"/>
    <property type="project" value="UniProtKB-UniRule"/>
</dbReference>
<feature type="binding site" evidence="1">
    <location>
        <position position="83"/>
    </location>
    <ligand>
        <name>FAD</name>
        <dbReference type="ChEBI" id="CHEBI:57692"/>
        <note>ligand shared between neighboring subunits</note>
    </ligand>
</feature>
<feature type="binding site" description="in other chain" evidence="1">
    <location>
        <begin position="83"/>
        <end position="87"/>
    </location>
    <ligand>
        <name>dUMP</name>
        <dbReference type="ChEBI" id="CHEBI:246422"/>
        <note>ligand shared between dimeric partners</note>
    </ligand>
</feature>
<dbReference type="GO" id="GO:0050797">
    <property type="term" value="F:thymidylate synthase (FAD) activity"/>
    <property type="evidence" value="ECO:0007669"/>
    <property type="project" value="UniProtKB-UniRule"/>
</dbReference>
<dbReference type="GO" id="GO:0070402">
    <property type="term" value="F:NADPH binding"/>
    <property type="evidence" value="ECO:0007669"/>
    <property type="project" value="TreeGrafter"/>
</dbReference>
<protein>
    <recommendedName>
        <fullName evidence="1">Flavin-dependent thymidylate synthase</fullName>
        <shortName evidence="1">FDTS</shortName>
        <ecNumber evidence="1">2.1.1.148</ecNumber>
    </recommendedName>
    <alternativeName>
        <fullName evidence="1">FAD-dependent thymidylate synthase</fullName>
    </alternativeName>
    <alternativeName>
        <fullName evidence="1">Thymidylate synthase ThyX</fullName>
        <shortName evidence="1">TS</shortName>
        <shortName evidence="1">TSase</shortName>
    </alternativeName>
</protein>
<dbReference type="Pfam" id="PF02511">
    <property type="entry name" value="Thy1"/>
    <property type="match status" value="1"/>
</dbReference>
<feature type="binding site" evidence="1">
    <location>
        <position position="164"/>
    </location>
    <ligand>
        <name>dUMP</name>
        <dbReference type="ChEBI" id="CHEBI:246422"/>
        <note>ligand shared between dimeric partners</note>
    </ligand>
</feature>
<keyword evidence="1 2" id="KW-0489">Methyltransferase</keyword>
<gene>
    <name evidence="1 2" type="primary">thyX</name>
    <name evidence="2" type="ORF">BWY41_00686</name>
</gene>
<dbReference type="InterPro" id="IPR036098">
    <property type="entry name" value="Thymidylate_synthase_ThyX_sf"/>
</dbReference>
<dbReference type="Proteomes" id="UP000485569">
    <property type="component" value="Unassembled WGS sequence"/>
</dbReference>
<evidence type="ECO:0000313" key="2">
    <source>
        <dbReference type="EMBL" id="OQA60143.1"/>
    </source>
</evidence>
<keyword evidence="1" id="KW-0285">Flavoprotein</keyword>
<keyword evidence="1" id="KW-0274">FAD</keyword>
<dbReference type="SUPFAM" id="SSF69796">
    <property type="entry name" value="Thymidylate synthase-complementing protein Thy1"/>
    <property type="match status" value="1"/>
</dbReference>
<feature type="binding site" description="in other chain" evidence="1">
    <location>
        <position position="137"/>
    </location>
    <ligand>
        <name>dUMP</name>
        <dbReference type="ChEBI" id="CHEBI:246422"/>
        <note>ligand shared between dimeric partners</note>
    </ligand>
</feature>
<dbReference type="EC" id="2.1.1.148" evidence="1"/>
<comment type="similarity">
    <text evidence="1">Belongs to the thymidylate synthase ThyX family.</text>
</comment>
<comment type="pathway">
    <text evidence="1">Pyrimidine metabolism; dTTP biosynthesis.</text>
</comment>
<comment type="function">
    <text evidence="1">Catalyzes the reductive methylation of 2'-deoxyuridine-5'-monophosphate (dUMP) to 2'-deoxythymidine-5'-monophosphate (dTMP) while utilizing 5,10-methylenetetrahydrofolate (mTHF) as the methyl donor, and NADPH and FADH(2) as the reductant.</text>
</comment>
<keyword evidence="1" id="KW-0521">NADP</keyword>
<dbReference type="PANTHER" id="PTHR34934:SF1">
    <property type="entry name" value="FLAVIN-DEPENDENT THYMIDYLATE SYNTHASE"/>
    <property type="match status" value="1"/>
</dbReference>
<evidence type="ECO:0000256" key="1">
    <source>
        <dbReference type="HAMAP-Rule" id="MF_01408"/>
    </source>
</evidence>
<dbReference type="NCBIfam" id="TIGR02170">
    <property type="entry name" value="thyX"/>
    <property type="match status" value="1"/>
</dbReference>
<dbReference type="GO" id="GO:0006231">
    <property type="term" value="P:dTMP biosynthetic process"/>
    <property type="evidence" value="ECO:0007669"/>
    <property type="project" value="UniProtKB-UniRule"/>
</dbReference>
<feature type="binding site" evidence="1">
    <location>
        <position position="159"/>
    </location>
    <ligand>
        <name>FAD</name>
        <dbReference type="ChEBI" id="CHEBI:57692"/>
        <note>ligand shared between neighboring subunits</note>
    </ligand>
</feature>
<name>A0A1V5T0V8_9BACT</name>
<accession>A0A1V5T0V8</accession>
<keyword evidence="1" id="KW-0545">Nucleotide biosynthesis</keyword>
<comment type="catalytic activity">
    <reaction evidence="1">
        <text>dUMP + (6R)-5,10-methylene-5,6,7,8-tetrahydrofolate + NADPH + H(+) = dTMP + (6S)-5,6,7,8-tetrahydrofolate + NADP(+)</text>
        <dbReference type="Rhea" id="RHEA:29043"/>
        <dbReference type="ChEBI" id="CHEBI:15378"/>
        <dbReference type="ChEBI" id="CHEBI:15636"/>
        <dbReference type="ChEBI" id="CHEBI:57453"/>
        <dbReference type="ChEBI" id="CHEBI:57783"/>
        <dbReference type="ChEBI" id="CHEBI:58349"/>
        <dbReference type="ChEBI" id="CHEBI:63528"/>
        <dbReference type="ChEBI" id="CHEBI:246422"/>
        <dbReference type="EC" id="2.1.1.148"/>
    </reaction>
</comment>
<dbReference type="PROSITE" id="PS51331">
    <property type="entry name" value="THYX"/>
    <property type="match status" value="1"/>
</dbReference>